<dbReference type="PANTHER" id="PTHR47814">
    <property type="entry name" value="PEPTIDYL-TRNA HYDROLASE ARFB"/>
    <property type="match status" value="1"/>
</dbReference>
<dbReference type="NCBIfam" id="NF006718">
    <property type="entry name" value="PRK09256.1"/>
    <property type="match status" value="1"/>
</dbReference>
<protein>
    <submittedName>
        <fullName evidence="3">Ribosome-associated protein</fullName>
    </submittedName>
</protein>
<dbReference type="GO" id="GO:0043022">
    <property type="term" value="F:ribosome binding"/>
    <property type="evidence" value="ECO:0007669"/>
    <property type="project" value="TreeGrafter"/>
</dbReference>
<evidence type="ECO:0000256" key="1">
    <source>
        <dbReference type="SAM" id="MobiDB-lite"/>
    </source>
</evidence>
<evidence type="ECO:0000259" key="2">
    <source>
        <dbReference type="PROSITE" id="PS00745"/>
    </source>
</evidence>
<feature type="region of interest" description="Disordered" evidence="1">
    <location>
        <begin position="98"/>
        <end position="134"/>
    </location>
</feature>
<dbReference type="OrthoDB" id="9815709at2"/>
<evidence type="ECO:0000313" key="3">
    <source>
        <dbReference type="EMBL" id="TYQ00323.1"/>
    </source>
</evidence>
<dbReference type="Pfam" id="PF00472">
    <property type="entry name" value="RF-1"/>
    <property type="match status" value="1"/>
</dbReference>
<dbReference type="RefSeq" id="WP_148869193.1">
    <property type="nucleotide sequence ID" value="NZ_VNIA01000001.1"/>
</dbReference>
<gene>
    <name evidence="3" type="ORF">C7447_101935</name>
</gene>
<reference evidence="3 4" key="1">
    <citation type="submission" date="2019-07" db="EMBL/GenBank/DDBJ databases">
        <title>Genomic Encyclopedia of Type Strains, Phase IV (KMG-IV): sequencing the most valuable type-strain genomes for metagenomic binning, comparative biology and taxonomic classification.</title>
        <authorList>
            <person name="Goeker M."/>
        </authorList>
    </citation>
    <scope>NUCLEOTIDE SEQUENCE [LARGE SCALE GENOMIC DNA]</scope>
    <source>
        <strain evidence="3 4">DSM 18961</strain>
    </source>
</reference>
<accession>A0A5S5DZZ9</accession>
<comment type="caution">
    <text evidence="3">The sequence shown here is derived from an EMBL/GenBank/DDBJ whole genome shotgun (WGS) entry which is preliminary data.</text>
</comment>
<name>A0A5S5DZZ9_9FLAO</name>
<keyword evidence="4" id="KW-1185">Reference proteome</keyword>
<sequence length="134" mass="15312">MNTEQLIRELNFKAIRSSGAGGQHVNKVSSKIELSFNLPASEGLSEEEKELLLKNLSAKLTKENILILTSQESRSQHRNKEIAIQRFLEIIKQGLKRPKVRKATKPSKSSILKKAENKRKHAFKKSLRKKPRLD</sequence>
<feature type="compositionally biased region" description="Basic residues" evidence="1">
    <location>
        <begin position="116"/>
        <end position="134"/>
    </location>
</feature>
<dbReference type="Proteomes" id="UP000323136">
    <property type="component" value="Unassembled WGS sequence"/>
</dbReference>
<dbReference type="AlphaFoldDB" id="A0A5S5DZZ9"/>
<proteinExistence type="predicted"/>
<dbReference type="InterPro" id="IPR000352">
    <property type="entry name" value="Pep_chain_release_fac_I"/>
</dbReference>
<feature type="domain" description="Prokaryotic-type class I peptide chain release factors" evidence="2">
    <location>
        <begin position="16"/>
        <end position="32"/>
    </location>
</feature>
<organism evidence="3 4">
    <name type="scientific">Tenacibaculum adriaticum</name>
    <dbReference type="NCBI Taxonomy" id="413713"/>
    <lineage>
        <taxon>Bacteria</taxon>
        <taxon>Pseudomonadati</taxon>
        <taxon>Bacteroidota</taxon>
        <taxon>Flavobacteriia</taxon>
        <taxon>Flavobacteriales</taxon>
        <taxon>Flavobacteriaceae</taxon>
        <taxon>Tenacibaculum</taxon>
    </lineage>
</organism>
<dbReference type="PROSITE" id="PS00745">
    <property type="entry name" value="RF_PROK_I"/>
    <property type="match status" value="1"/>
</dbReference>
<evidence type="ECO:0000313" key="4">
    <source>
        <dbReference type="Proteomes" id="UP000323136"/>
    </source>
</evidence>
<dbReference type="GO" id="GO:0072344">
    <property type="term" value="P:rescue of stalled ribosome"/>
    <property type="evidence" value="ECO:0007669"/>
    <property type="project" value="TreeGrafter"/>
</dbReference>
<dbReference type="GO" id="GO:0004045">
    <property type="term" value="F:peptidyl-tRNA hydrolase activity"/>
    <property type="evidence" value="ECO:0007669"/>
    <property type="project" value="TreeGrafter"/>
</dbReference>
<dbReference type="SUPFAM" id="SSF110916">
    <property type="entry name" value="Peptidyl-tRNA hydrolase domain-like"/>
    <property type="match status" value="1"/>
</dbReference>
<dbReference type="EMBL" id="VNIA01000001">
    <property type="protein sequence ID" value="TYQ00323.1"/>
    <property type="molecule type" value="Genomic_DNA"/>
</dbReference>
<dbReference type="Gene3D" id="3.30.160.20">
    <property type="match status" value="1"/>
</dbReference>
<dbReference type="GO" id="GO:0003747">
    <property type="term" value="F:translation release factor activity"/>
    <property type="evidence" value="ECO:0007669"/>
    <property type="project" value="InterPro"/>
</dbReference>
<dbReference type="PANTHER" id="PTHR47814:SF1">
    <property type="entry name" value="PEPTIDYL-TRNA HYDROLASE ARFB"/>
    <property type="match status" value="1"/>
</dbReference>